<dbReference type="EMBL" id="SNXZ01000008">
    <property type="protein sequence ID" value="TDP91950.1"/>
    <property type="molecule type" value="Genomic_DNA"/>
</dbReference>
<keyword evidence="2" id="KW-0238">DNA-binding</keyword>
<keyword evidence="1" id="KW-0805">Transcription regulation</keyword>
<name>A0A4R6RY00_LABRH</name>
<dbReference type="GO" id="GO:0003677">
    <property type="term" value="F:DNA binding"/>
    <property type="evidence" value="ECO:0007669"/>
    <property type="project" value="UniProtKB-KW"/>
</dbReference>
<comment type="caution">
    <text evidence="5">The sequence shown here is derived from an EMBL/GenBank/DDBJ whole genome shotgun (WGS) entry which is preliminary data.</text>
</comment>
<evidence type="ECO:0000313" key="6">
    <source>
        <dbReference type="Proteomes" id="UP000295444"/>
    </source>
</evidence>
<evidence type="ECO:0000256" key="3">
    <source>
        <dbReference type="ARBA" id="ARBA00023163"/>
    </source>
</evidence>
<dbReference type="AlphaFoldDB" id="A0A4R6RY00"/>
<dbReference type="Proteomes" id="UP000295444">
    <property type="component" value="Unassembled WGS sequence"/>
</dbReference>
<evidence type="ECO:0000256" key="1">
    <source>
        <dbReference type="ARBA" id="ARBA00023015"/>
    </source>
</evidence>
<dbReference type="Pfam" id="PF12840">
    <property type="entry name" value="HTH_20"/>
    <property type="match status" value="1"/>
</dbReference>
<protein>
    <submittedName>
        <fullName evidence="5">ArsR family transcriptional regulator</fullName>
    </submittedName>
</protein>
<dbReference type="Gene3D" id="1.10.10.10">
    <property type="entry name" value="Winged helix-like DNA-binding domain superfamily/Winged helix DNA-binding domain"/>
    <property type="match status" value="1"/>
</dbReference>
<dbReference type="CDD" id="cd00090">
    <property type="entry name" value="HTH_ARSR"/>
    <property type="match status" value="1"/>
</dbReference>
<evidence type="ECO:0000313" key="5">
    <source>
        <dbReference type="EMBL" id="TDP91950.1"/>
    </source>
</evidence>
<organism evidence="5 6">
    <name type="scientific">Labedaea rhizosphaerae</name>
    <dbReference type="NCBI Taxonomy" id="598644"/>
    <lineage>
        <taxon>Bacteria</taxon>
        <taxon>Bacillati</taxon>
        <taxon>Actinomycetota</taxon>
        <taxon>Actinomycetes</taxon>
        <taxon>Pseudonocardiales</taxon>
        <taxon>Pseudonocardiaceae</taxon>
        <taxon>Labedaea</taxon>
    </lineage>
</organism>
<reference evidence="5 6" key="1">
    <citation type="submission" date="2019-03" db="EMBL/GenBank/DDBJ databases">
        <title>Genomic Encyclopedia of Type Strains, Phase IV (KMG-IV): sequencing the most valuable type-strain genomes for metagenomic binning, comparative biology and taxonomic classification.</title>
        <authorList>
            <person name="Goeker M."/>
        </authorList>
    </citation>
    <scope>NUCLEOTIDE SEQUENCE [LARGE SCALE GENOMIC DNA]</scope>
    <source>
        <strain evidence="5 6">DSM 45361</strain>
    </source>
</reference>
<evidence type="ECO:0000256" key="2">
    <source>
        <dbReference type="ARBA" id="ARBA00023125"/>
    </source>
</evidence>
<dbReference type="InterPro" id="IPR051081">
    <property type="entry name" value="HTH_MetalResp_TranReg"/>
</dbReference>
<dbReference type="PANTHER" id="PTHR33154">
    <property type="entry name" value="TRANSCRIPTIONAL REGULATOR, ARSR FAMILY"/>
    <property type="match status" value="1"/>
</dbReference>
<dbReference type="GO" id="GO:0003700">
    <property type="term" value="F:DNA-binding transcription factor activity"/>
    <property type="evidence" value="ECO:0007669"/>
    <property type="project" value="InterPro"/>
</dbReference>
<proteinExistence type="predicted"/>
<dbReference type="InterPro" id="IPR036390">
    <property type="entry name" value="WH_DNA-bd_sf"/>
</dbReference>
<keyword evidence="6" id="KW-1185">Reference proteome</keyword>
<dbReference type="InterPro" id="IPR036388">
    <property type="entry name" value="WH-like_DNA-bd_sf"/>
</dbReference>
<gene>
    <name evidence="5" type="ORF">EV186_108161</name>
</gene>
<accession>A0A4R6RY00</accession>
<dbReference type="PROSITE" id="PS50987">
    <property type="entry name" value="HTH_ARSR_2"/>
    <property type="match status" value="1"/>
</dbReference>
<dbReference type="SMART" id="SM00418">
    <property type="entry name" value="HTH_ARSR"/>
    <property type="match status" value="1"/>
</dbReference>
<dbReference type="SUPFAM" id="SSF46785">
    <property type="entry name" value="Winged helix' DNA-binding domain"/>
    <property type="match status" value="1"/>
</dbReference>
<feature type="domain" description="HTH arsR-type" evidence="4">
    <location>
        <begin position="1"/>
        <end position="102"/>
    </location>
</feature>
<dbReference type="InterPro" id="IPR001845">
    <property type="entry name" value="HTH_ArsR_DNA-bd_dom"/>
</dbReference>
<evidence type="ECO:0000259" key="4">
    <source>
        <dbReference type="PROSITE" id="PS50987"/>
    </source>
</evidence>
<sequence length="164" mass="18099">MHGLRAIAHPLRLRILSLLTGSAMSAAEIARELADSQPNISYHLRRLHEAGLVHVEEQVTIRGGTAKRYRHDPFNSPLRARDVDDHLMVATALAAELTRRTEQRLLGAHGSMTDAEFWVTPAAWQEFLDRLEEASSRLHAAAKTPRAAGTVHVSATIAAFRMAP</sequence>
<dbReference type="PRINTS" id="PR00778">
    <property type="entry name" value="HTHARSR"/>
</dbReference>
<dbReference type="PANTHER" id="PTHR33154:SF33">
    <property type="entry name" value="TRANSCRIPTIONAL REPRESSOR SDPR"/>
    <property type="match status" value="1"/>
</dbReference>
<keyword evidence="3" id="KW-0804">Transcription</keyword>
<dbReference type="InterPro" id="IPR011991">
    <property type="entry name" value="ArsR-like_HTH"/>
</dbReference>